<feature type="transmembrane region" description="Helical" evidence="7">
    <location>
        <begin position="28"/>
        <end position="48"/>
    </location>
</feature>
<evidence type="ECO:0000256" key="6">
    <source>
        <dbReference type="ARBA" id="ARBA00023136"/>
    </source>
</evidence>
<feature type="transmembrane region" description="Helical" evidence="7">
    <location>
        <begin position="115"/>
        <end position="133"/>
    </location>
</feature>
<dbReference type="PANTHER" id="PTHR42810:SF1">
    <property type="entry name" value="PURINE PERMEASE YWDJ-RELATED"/>
    <property type="match status" value="1"/>
</dbReference>
<evidence type="ECO:0000256" key="7">
    <source>
        <dbReference type="SAM" id="Phobius"/>
    </source>
</evidence>
<feature type="transmembrane region" description="Helical" evidence="7">
    <location>
        <begin position="354"/>
        <end position="373"/>
    </location>
</feature>
<dbReference type="Proteomes" id="UP000284841">
    <property type="component" value="Unassembled WGS sequence"/>
</dbReference>
<comment type="caution">
    <text evidence="8">The sequence shown here is derived from an EMBL/GenBank/DDBJ whole genome shotgun (WGS) entry which is preliminary data.</text>
</comment>
<keyword evidence="5 7" id="KW-1133">Transmembrane helix</keyword>
<accession>A0A415DZ55</accession>
<reference evidence="8 9" key="1">
    <citation type="submission" date="2018-08" db="EMBL/GenBank/DDBJ databases">
        <title>A genome reference for cultivated species of the human gut microbiota.</title>
        <authorList>
            <person name="Zou Y."/>
            <person name="Xue W."/>
            <person name="Luo G."/>
        </authorList>
    </citation>
    <scope>NUCLEOTIDE SEQUENCE [LARGE SCALE GENOMIC DNA]</scope>
    <source>
        <strain evidence="8 9">AM07-24</strain>
    </source>
</reference>
<evidence type="ECO:0000256" key="5">
    <source>
        <dbReference type="ARBA" id="ARBA00022989"/>
    </source>
</evidence>
<feature type="transmembrane region" description="Helical" evidence="7">
    <location>
        <begin position="385"/>
        <end position="403"/>
    </location>
</feature>
<dbReference type="GO" id="GO:0005886">
    <property type="term" value="C:plasma membrane"/>
    <property type="evidence" value="ECO:0007669"/>
    <property type="project" value="TreeGrafter"/>
</dbReference>
<dbReference type="STRING" id="1776384.GCA_900086585_01640"/>
<dbReference type="AlphaFoldDB" id="A0A415DZ55"/>
<dbReference type="NCBIfam" id="NF037981">
    <property type="entry name" value="NCS2_1"/>
    <property type="match status" value="1"/>
</dbReference>
<evidence type="ECO:0000313" key="9">
    <source>
        <dbReference type="Proteomes" id="UP000284841"/>
    </source>
</evidence>
<feature type="transmembrane region" description="Helical" evidence="7">
    <location>
        <begin position="328"/>
        <end position="348"/>
    </location>
</feature>
<keyword evidence="9" id="KW-1185">Reference proteome</keyword>
<feature type="transmembrane region" description="Helical" evidence="7">
    <location>
        <begin position="179"/>
        <end position="200"/>
    </location>
</feature>
<proteinExistence type="inferred from homology"/>
<dbReference type="InterPro" id="IPR006043">
    <property type="entry name" value="NCS2"/>
</dbReference>
<gene>
    <name evidence="8" type="ORF">DW099_14810</name>
</gene>
<evidence type="ECO:0000313" key="8">
    <source>
        <dbReference type="EMBL" id="RHJ86105.1"/>
    </source>
</evidence>
<dbReference type="PANTHER" id="PTHR42810">
    <property type="entry name" value="PURINE PERMEASE C1399.01C-RELATED"/>
    <property type="match status" value="1"/>
</dbReference>
<sequence length="441" mass="47627">MTLNNEIKYQLGDTVPQRENFLLALQHVIFFVASAVVMPVVVGYALGLSQTEVADTLQRTFFLCGVVSILQAALGHRYPIIDGPAGLWSGLLILMAGTVGSLGKSAEILRTDLETGMLIGGTVIVLLVILGLMNRLMKLFTPLINGVLILLMVLQISPSIVKGMTGITADHTTIDWKSCLVFFFTMFLILFLNMFVGGFIKSIATFIGVLAGWVLAYIMGITTRADLMADGVISLPKVFAWGRPTFDVGIVVTCIIAAFVLLSMTFASINGMSEVVGDEVDSKRMNKTIGIHGFATVLCGIFPTVAFMPYVSSTGIVKMTGVAARKPFYLASVLMMVMGMIAPFGAFFSTIPNAVGYAALIMIYALIMGQGFNEFRKVDFTNRENFIVGISMLIGMGVMFLPSEAFRGLPQVAGYILSNGLIDGMAIAFLLEHVILKKRAL</sequence>
<keyword evidence="3" id="KW-0813">Transport</keyword>
<feature type="transmembrane region" description="Helical" evidence="7">
    <location>
        <begin position="60"/>
        <end position="79"/>
    </location>
</feature>
<comment type="similarity">
    <text evidence="2">Belongs to the nucleobase:cation symporter-2 (NCS2) (TC 2.A.40) family.</text>
</comment>
<name>A0A415DZ55_9FIRM</name>
<evidence type="ECO:0000256" key="1">
    <source>
        <dbReference type="ARBA" id="ARBA00004141"/>
    </source>
</evidence>
<comment type="subcellular location">
    <subcellularLocation>
        <location evidence="1">Membrane</location>
        <topology evidence="1">Multi-pass membrane protein</topology>
    </subcellularLocation>
</comment>
<evidence type="ECO:0000256" key="4">
    <source>
        <dbReference type="ARBA" id="ARBA00022692"/>
    </source>
</evidence>
<feature type="transmembrane region" description="Helical" evidence="7">
    <location>
        <begin position="139"/>
        <end position="158"/>
    </location>
</feature>
<feature type="transmembrane region" description="Helical" evidence="7">
    <location>
        <begin position="248"/>
        <end position="269"/>
    </location>
</feature>
<dbReference type="EMBL" id="QRMS01000004">
    <property type="protein sequence ID" value="RHJ86105.1"/>
    <property type="molecule type" value="Genomic_DNA"/>
</dbReference>
<evidence type="ECO:0000256" key="2">
    <source>
        <dbReference type="ARBA" id="ARBA00008821"/>
    </source>
</evidence>
<keyword evidence="6 7" id="KW-0472">Membrane</keyword>
<feature type="transmembrane region" description="Helical" evidence="7">
    <location>
        <begin position="206"/>
        <end position="227"/>
    </location>
</feature>
<feature type="transmembrane region" description="Helical" evidence="7">
    <location>
        <begin position="85"/>
        <end position="103"/>
    </location>
</feature>
<feature type="transmembrane region" description="Helical" evidence="7">
    <location>
        <begin position="415"/>
        <end position="436"/>
    </location>
</feature>
<feature type="transmembrane region" description="Helical" evidence="7">
    <location>
        <begin position="289"/>
        <end position="308"/>
    </location>
</feature>
<dbReference type="Pfam" id="PF00860">
    <property type="entry name" value="Xan_ur_permease"/>
    <property type="match status" value="1"/>
</dbReference>
<organism evidence="8 9">
    <name type="scientific">Emergencia timonensis</name>
    <dbReference type="NCBI Taxonomy" id="1776384"/>
    <lineage>
        <taxon>Bacteria</taxon>
        <taxon>Bacillati</taxon>
        <taxon>Bacillota</taxon>
        <taxon>Clostridia</taxon>
        <taxon>Peptostreptococcales</taxon>
        <taxon>Anaerovoracaceae</taxon>
        <taxon>Emergencia</taxon>
    </lineage>
</organism>
<dbReference type="GO" id="GO:0042907">
    <property type="term" value="F:xanthine transmembrane transporter activity"/>
    <property type="evidence" value="ECO:0007669"/>
    <property type="project" value="TreeGrafter"/>
</dbReference>
<protein>
    <submittedName>
        <fullName evidence="8">Xanthine permease</fullName>
    </submittedName>
</protein>
<evidence type="ECO:0000256" key="3">
    <source>
        <dbReference type="ARBA" id="ARBA00022448"/>
    </source>
</evidence>
<dbReference type="OrthoDB" id="9805749at2"/>
<keyword evidence="4 7" id="KW-0812">Transmembrane</keyword>